<evidence type="ECO:0000313" key="3">
    <source>
        <dbReference type="Proteomes" id="UP001310890"/>
    </source>
</evidence>
<dbReference type="GO" id="GO:0046656">
    <property type="term" value="P:folic acid biosynthetic process"/>
    <property type="evidence" value="ECO:0007669"/>
    <property type="project" value="UniProtKB-KW"/>
</dbReference>
<reference evidence="2" key="1">
    <citation type="submission" date="2023-08" db="EMBL/GenBank/DDBJ databases">
        <title>Black Yeasts Isolated from many extreme environments.</title>
        <authorList>
            <person name="Coleine C."/>
            <person name="Stajich J.E."/>
            <person name="Selbmann L."/>
        </authorList>
    </citation>
    <scope>NUCLEOTIDE SEQUENCE</scope>
    <source>
        <strain evidence="2">CCFEE 5401</strain>
    </source>
</reference>
<protein>
    <recommendedName>
        <fullName evidence="4">Dihydroneopterin aldolase/epimerase domain-containing protein</fullName>
    </recommendedName>
</protein>
<dbReference type="Gene3D" id="3.30.1130.10">
    <property type="match status" value="2"/>
</dbReference>
<sequence length="306" mass="33472">MTPLPAGDHDAIHLRALQPPHGVLAPDIWSKQKDQPVLLNLKLSLHNPFSSAASKDELDNSTIHYGHLAKNIRAASRQHQTLPGLFAAAREVVERMGMKGSRAIIATSEIEVELPKASMHGDLASIALTTDYDERGQALQTEMEFRLRGVKIMTLVGVNAYERGARQPVVANLGITVASTLGDGEIDALLGVEGRVVRVRVHPFHSLTPFLDRVTGLTEDLRQIIQDTEFETLESLADYTVKTLQSEMLSEQFPGSRVGLRLEKPRAIAFADAPAVEVLRTTPGRPSGDVLMARSKPSLQIIKPYS</sequence>
<dbReference type="Proteomes" id="UP001310890">
    <property type="component" value="Unassembled WGS sequence"/>
</dbReference>
<dbReference type="AlphaFoldDB" id="A0AAN7YJ19"/>
<accession>A0AAN7YJ19</accession>
<comment type="caution">
    <text evidence="2">The sequence shown here is derived from an EMBL/GenBank/DDBJ whole genome shotgun (WGS) entry which is preliminary data.</text>
</comment>
<dbReference type="EMBL" id="JAVRRL010000048">
    <property type="protein sequence ID" value="KAK5110572.1"/>
    <property type="molecule type" value="Genomic_DNA"/>
</dbReference>
<name>A0AAN7YJ19_9PEZI</name>
<gene>
    <name evidence="2" type="ORF">LTR62_005765</name>
</gene>
<evidence type="ECO:0000313" key="2">
    <source>
        <dbReference type="EMBL" id="KAK5110572.1"/>
    </source>
</evidence>
<proteinExistence type="predicted"/>
<dbReference type="InterPro" id="IPR043133">
    <property type="entry name" value="GTP-CH-I_C/QueF"/>
</dbReference>
<keyword evidence="1" id="KW-0289">Folate biosynthesis</keyword>
<evidence type="ECO:0008006" key="4">
    <source>
        <dbReference type="Google" id="ProtNLM"/>
    </source>
</evidence>
<organism evidence="2 3">
    <name type="scientific">Meristemomyces frigidus</name>
    <dbReference type="NCBI Taxonomy" id="1508187"/>
    <lineage>
        <taxon>Eukaryota</taxon>
        <taxon>Fungi</taxon>
        <taxon>Dikarya</taxon>
        <taxon>Ascomycota</taxon>
        <taxon>Pezizomycotina</taxon>
        <taxon>Dothideomycetes</taxon>
        <taxon>Dothideomycetidae</taxon>
        <taxon>Mycosphaerellales</taxon>
        <taxon>Teratosphaeriaceae</taxon>
        <taxon>Meristemomyces</taxon>
    </lineage>
</organism>
<evidence type="ECO:0000256" key="1">
    <source>
        <dbReference type="ARBA" id="ARBA00022909"/>
    </source>
</evidence>